<dbReference type="CDD" id="cd07067">
    <property type="entry name" value="HP_PGM_like"/>
    <property type="match status" value="1"/>
</dbReference>
<dbReference type="EMBL" id="BAAAPH010000007">
    <property type="protein sequence ID" value="GAA1567296.1"/>
    <property type="molecule type" value="Genomic_DNA"/>
</dbReference>
<evidence type="ECO:0000313" key="2">
    <source>
        <dbReference type="Proteomes" id="UP001501705"/>
    </source>
</evidence>
<dbReference type="PANTHER" id="PTHR48100:SF1">
    <property type="entry name" value="HISTIDINE PHOSPHATASE FAMILY PROTEIN-RELATED"/>
    <property type="match status" value="1"/>
</dbReference>
<dbReference type="PANTHER" id="PTHR48100">
    <property type="entry name" value="BROAD-SPECIFICITY PHOSPHATASE YOR283W-RELATED"/>
    <property type="match status" value="1"/>
</dbReference>
<organism evidence="1 2">
    <name type="scientific">Kribbella hippodromi</name>
    <dbReference type="NCBI Taxonomy" id="434347"/>
    <lineage>
        <taxon>Bacteria</taxon>
        <taxon>Bacillati</taxon>
        <taxon>Actinomycetota</taxon>
        <taxon>Actinomycetes</taxon>
        <taxon>Propionibacteriales</taxon>
        <taxon>Kribbellaceae</taxon>
        <taxon>Kribbella</taxon>
    </lineage>
</organism>
<protein>
    <submittedName>
        <fullName evidence="1">Histidine phosphatase family protein</fullName>
    </submittedName>
</protein>
<dbReference type="SMART" id="SM00855">
    <property type="entry name" value="PGAM"/>
    <property type="match status" value="1"/>
</dbReference>
<name>A0ABP4NT68_9ACTN</name>
<sequence length="215" mass="24001">MRYIYLVTHAEARHHVDGVVGGWYDSVLTVRGGLQAERIADVLQSRIGAQAVEVYSSDLRRASQTAERIARRFSVEVRTDARLRERSNGEADGRPQAWLDERRIPMPEDGDRLGHHDGPAGAETRLALVERLYPALDDILRRPVENQVIVSHGSASSYLIAAWIGMPMRSTDRVFFPLASGSITTLRRNDTHHSHQVISLNETAHLQPLADPPST</sequence>
<dbReference type="Pfam" id="PF00300">
    <property type="entry name" value="His_Phos_1"/>
    <property type="match status" value="1"/>
</dbReference>
<gene>
    <name evidence="1" type="ORF">GCM10009804_24870</name>
</gene>
<dbReference type="InterPro" id="IPR050275">
    <property type="entry name" value="PGM_Phosphatase"/>
</dbReference>
<proteinExistence type="predicted"/>
<keyword evidence="2" id="KW-1185">Reference proteome</keyword>
<dbReference type="PIRSF" id="PIRSF000709">
    <property type="entry name" value="6PFK_2-Ptase"/>
    <property type="match status" value="1"/>
</dbReference>
<reference evidence="2" key="1">
    <citation type="journal article" date="2019" name="Int. J. Syst. Evol. Microbiol.">
        <title>The Global Catalogue of Microorganisms (GCM) 10K type strain sequencing project: providing services to taxonomists for standard genome sequencing and annotation.</title>
        <authorList>
            <consortium name="The Broad Institute Genomics Platform"/>
            <consortium name="The Broad Institute Genome Sequencing Center for Infectious Disease"/>
            <person name="Wu L."/>
            <person name="Ma J."/>
        </authorList>
    </citation>
    <scope>NUCLEOTIDE SEQUENCE [LARGE SCALE GENOMIC DNA]</scope>
    <source>
        <strain evidence="2">JCM 15572</strain>
    </source>
</reference>
<comment type="caution">
    <text evidence="1">The sequence shown here is derived from an EMBL/GenBank/DDBJ whole genome shotgun (WGS) entry which is preliminary data.</text>
</comment>
<dbReference type="RefSeq" id="WP_344233594.1">
    <property type="nucleotide sequence ID" value="NZ_BAAAPH010000007.1"/>
</dbReference>
<dbReference type="InterPro" id="IPR029033">
    <property type="entry name" value="His_PPase_superfam"/>
</dbReference>
<evidence type="ECO:0000313" key="1">
    <source>
        <dbReference type="EMBL" id="GAA1567296.1"/>
    </source>
</evidence>
<dbReference type="Gene3D" id="3.40.50.1240">
    <property type="entry name" value="Phosphoglycerate mutase-like"/>
    <property type="match status" value="1"/>
</dbReference>
<accession>A0ABP4NT68</accession>
<dbReference type="Proteomes" id="UP001501705">
    <property type="component" value="Unassembled WGS sequence"/>
</dbReference>
<dbReference type="InterPro" id="IPR013078">
    <property type="entry name" value="His_Pase_superF_clade-1"/>
</dbReference>
<dbReference type="SUPFAM" id="SSF53254">
    <property type="entry name" value="Phosphoglycerate mutase-like"/>
    <property type="match status" value="1"/>
</dbReference>